<evidence type="ECO:0000313" key="7">
    <source>
        <dbReference type="EMBL" id="VDK52547.1"/>
    </source>
</evidence>
<dbReference type="Gene3D" id="3.40.50.300">
    <property type="entry name" value="P-loop containing nucleotide triphosphate hydrolases"/>
    <property type="match status" value="1"/>
</dbReference>
<dbReference type="EMBL" id="UYRR01031776">
    <property type="protein sequence ID" value="VDK52547.1"/>
    <property type="molecule type" value="Genomic_DNA"/>
</dbReference>
<dbReference type="SMART" id="SM00534">
    <property type="entry name" value="MUTSac"/>
    <property type="match status" value="1"/>
</dbReference>
<keyword evidence="8" id="KW-1185">Reference proteome</keyword>
<sequence>MTYHILNSGQYTRVIRDVLLKLHYRLEVYVASEGEWKLKAKGSLGCLGDFEEVIGDSIELSELSTVMALLYTVEHSCGEVESLCLWLIVHKPDQYFQNRVSVAFCNLPELRMTIAEFSDTEHFSNLEQLQCLSALSHYLHITDDIDTYEGQFQLVDYKSAGFMYLDMAAVKALELFSLSRDEDAVVGQSGTLFELINKCRTSQGQRLLRDWIRRPLFDLRRINERLDAVEALCEVSGARETLYEDLLRRVPDVASLSRKLLQKKASLQFISSIIVYFKHCYRLYQLIRLLKRFECVFSEVHDSCDQFAPAVNDLCLEPIRLAILQFDKFSALIETTVDVEYFENSGSYRVRPDIDKELMEISNTMKSIEKQCEKELDKISGKFAESVKLDSNSQHGFFFRVTLKVCNTLIFALVKSVIFCSKIISFAAGYTPALQQLSDCLSVVDVLVAFATLAAVSPFPYTRPELLDKESKTLILKNCRHPVIEALPEAPPFIPNDVIMGDESEDKTRFLLLSGANMGGKSTYLRSCALTVLMGQMGCLVPCDSARFSLIDGIHTRIGSCDYQCKGVSTFMAEMIDSATILETATQYSLVIIDELGRGTSTYDGFGLAWAIAELGFHFDLRNLVCYSDLLSRVQCFCVFATHFHEMCTLVERYPSTVRNIRVETQINEAGDLVLLYKVVPGVAERSFGINTAKLVGLSANVIQTANDMLQKLECGKMDSGNDEEKDIIDKLKTLEGEQLREAILALAS</sequence>
<keyword evidence="2" id="KW-0547">Nucleotide-binding</keyword>
<dbReference type="SUPFAM" id="SSF48334">
    <property type="entry name" value="DNA repair protein MutS, domain III"/>
    <property type="match status" value="1"/>
</dbReference>
<dbReference type="PANTHER" id="PTHR11361">
    <property type="entry name" value="DNA MISMATCH REPAIR PROTEIN MUTS FAMILY MEMBER"/>
    <property type="match status" value="1"/>
</dbReference>
<keyword evidence="4" id="KW-0238">DNA-binding</keyword>
<dbReference type="GO" id="GO:0006312">
    <property type="term" value="P:mitotic recombination"/>
    <property type="evidence" value="ECO:0007669"/>
    <property type="project" value="TreeGrafter"/>
</dbReference>
<dbReference type="Pfam" id="PF05192">
    <property type="entry name" value="MutS_III"/>
    <property type="match status" value="1"/>
</dbReference>
<dbReference type="AlphaFoldDB" id="A0A3P6R222"/>
<dbReference type="GO" id="GO:0005524">
    <property type="term" value="F:ATP binding"/>
    <property type="evidence" value="ECO:0007669"/>
    <property type="project" value="UniProtKB-KW"/>
</dbReference>
<dbReference type="InterPro" id="IPR027417">
    <property type="entry name" value="P-loop_NTPase"/>
</dbReference>
<dbReference type="GO" id="GO:0032301">
    <property type="term" value="C:MutSalpha complex"/>
    <property type="evidence" value="ECO:0007669"/>
    <property type="project" value="TreeGrafter"/>
</dbReference>
<evidence type="ECO:0000256" key="3">
    <source>
        <dbReference type="ARBA" id="ARBA00022840"/>
    </source>
</evidence>
<evidence type="ECO:0000256" key="2">
    <source>
        <dbReference type="ARBA" id="ARBA00022741"/>
    </source>
</evidence>
<dbReference type="InterPro" id="IPR011184">
    <property type="entry name" value="DNA_mismatch_repair_Msh2"/>
</dbReference>
<evidence type="ECO:0000256" key="4">
    <source>
        <dbReference type="ARBA" id="ARBA00023125"/>
    </source>
</evidence>
<dbReference type="SUPFAM" id="SSF52540">
    <property type="entry name" value="P-loop containing nucleoside triphosphate hydrolases"/>
    <property type="match status" value="1"/>
</dbReference>
<evidence type="ECO:0000256" key="5">
    <source>
        <dbReference type="ARBA" id="ARBA00023204"/>
    </source>
</evidence>
<organism evidence="7 8">
    <name type="scientific">Anisakis simplex</name>
    <name type="common">Herring worm</name>
    <dbReference type="NCBI Taxonomy" id="6269"/>
    <lineage>
        <taxon>Eukaryota</taxon>
        <taxon>Metazoa</taxon>
        <taxon>Ecdysozoa</taxon>
        <taxon>Nematoda</taxon>
        <taxon>Chromadorea</taxon>
        <taxon>Rhabditida</taxon>
        <taxon>Spirurina</taxon>
        <taxon>Ascaridomorpha</taxon>
        <taxon>Ascaridoidea</taxon>
        <taxon>Anisakidae</taxon>
        <taxon>Anisakis</taxon>
        <taxon>Anisakis simplex complex</taxon>
    </lineage>
</organism>
<dbReference type="SMART" id="SM00533">
    <property type="entry name" value="MUTSd"/>
    <property type="match status" value="1"/>
</dbReference>
<dbReference type="PROSITE" id="PS00486">
    <property type="entry name" value="DNA_MISMATCH_REPAIR_2"/>
    <property type="match status" value="1"/>
</dbReference>
<dbReference type="Proteomes" id="UP000267096">
    <property type="component" value="Unassembled WGS sequence"/>
</dbReference>
<accession>A0A3P6R222</accession>
<gene>
    <name evidence="7" type="ORF">ASIM_LOCUS14478</name>
</gene>
<dbReference type="PANTHER" id="PTHR11361:SF35">
    <property type="entry name" value="DNA MISMATCH REPAIR PROTEIN MSH2"/>
    <property type="match status" value="1"/>
</dbReference>
<dbReference type="GO" id="GO:0140664">
    <property type="term" value="F:ATP-dependent DNA damage sensor activity"/>
    <property type="evidence" value="ECO:0007669"/>
    <property type="project" value="InterPro"/>
</dbReference>
<dbReference type="GO" id="GO:0006298">
    <property type="term" value="P:mismatch repair"/>
    <property type="evidence" value="ECO:0007669"/>
    <property type="project" value="InterPro"/>
</dbReference>
<keyword evidence="5" id="KW-0227">DNA damage</keyword>
<dbReference type="Gene3D" id="1.10.1420.10">
    <property type="match status" value="1"/>
</dbReference>
<dbReference type="InterPro" id="IPR045076">
    <property type="entry name" value="MutS"/>
</dbReference>
<name>A0A3P6R222_ANISI</name>
<evidence type="ECO:0000256" key="1">
    <source>
        <dbReference type="ARBA" id="ARBA00006271"/>
    </source>
</evidence>
<dbReference type="InterPro" id="IPR036187">
    <property type="entry name" value="DNA_mismatch_repair_MutS_sf"/>
</dbReference>
<dbReference type="InterPro" id="IPR036678">
    <property type="entry name" value="MutS_con_dom_sf"/>
</dbReference>
<dbReference type="OrthoDB" id="10252754at2759"/>
<protein>
    <recommendedName>
        <fullName evidence="6">DNA mismatch repair proteins mutS family domain-containing protein</fullName>
    </recommendedName>
</protein>
<dbReference type="GO" id="GO:0030983">
    <property type="term" value="F:mismatched DNA binding"/>
    <property type="evidence" value="ECO:0007669"/>
    <property type="project" value="InterPro"/>
</dbReference>
<dbReference type="Pfam" id="PF00488">
    <property type="entry name" value="MutS_V"/>
    <property type="match status" value="1"/>
</dbReference>
<evidence type="ECO:0000313" key="8">
    <source>
        <dbReference type="Proteomes" id="UP000267096"/>
    </source>
</evidence>
<dbReference type="PIRSF" id="PIRSF005813">
    <property type="entry name" value="MSH2"/>
    <property type="match status" value="1"/>
</dbReference>
<keyword evidence="3" id="KW-0067">ATP-binding</keyword>
<dbReference type="InterPro" id="IPR007861">
    <property type="entry name" value="DNA_mismatch_repair_MutS_clamp"/>
</dbReference>
<dbReference type="InterPro" id="IPR000432">
    <property type="entry name" value="DNA_mismatch_repair_MutS_C"/>
</dbReference>
<feature type="domain" description="DNA mismatch repair proteins mutS family" evidence="6">
    <location>
        <begin position="589"/>
        <end position="605"/>
    </location>
</feature>
<proteinExistence type="inferred from homology"/>
<dbReference type="InterPro" id="IPR007696">
    <property type="entry name" value="DNA_mismatch_repair_MutS_core"/>
</dbReference>
<reference evidence="7 8" key="1">
    <citation type="submission" date="2018-11" db="EMBL/GenBank/DDBJ databases">
        <authorList>
            <consortium name="Pathogen Informatics"/>
        </authorList>
    </citation>
    <scope>NUCLEOTIDE SEQUENCE [LARGE SCALE GENOMIC DNA]</scope>
</reference>
<dbReference type="Pfam" id="PF05190">
    <property type="entry name" value="MutS_IV"/>
    <property type="match status" value="1"/>
</dbReference>
<keyword evidence="5" id="KW-0234">DNA repair</keyword>
<evidence type="ECO:0000259" key="6">
    <source>
        <dbReference type="PROSITE" id="PS00486"/>
    </source>
</evidence>
<comment type="similarity">
    <text evidence="1">Belongs to the DNA mismatch repair MutS family.</text>
</comment>
<dbReference type="Gene3D" id="3.30.420.110">
    <property type="entry name" value="MutS, connector domain"/>
    <property type="match status" value="1"/>
</dbReference>